<dbReference type="Gene3D" id="3.30.420.40">
    <property type="match status" value="2"/>
</dbReference>
<dbReference type="EMBL" id="JAHLFG010000043">
    <property type="protein sequence ID" value="MBU3826678.1"/>
    <property type="molecule type" value="Genomic_DNA"/>
</dbReference>
<dbReference type="PANTHER" id="PTHR18964">
    <property type="entry name" value="ROK (REPRESSOR, ORF, KINASE) FAMILY"/>
    <property type="match status" value="1"/>
</dbReference>
<sequence length="378" mass="41809">MNTDSKLIKQMNFQKIHTLFYRHAVLSKPQIAALLNLSMPTVTANIAALEQAGLIKRADTVESKGGRPAVGYTLVPDAQVAFGVEIKFDQVRCAVVNLQGKASAVSEYPLPCTGNSSYLANFCTIVKDYIAASGFSAKQILGIGISVQAVVDNQGSSMIYSRILPLKKLQASDFAREFGYKVLLCHDVEAAASSELWHDATLQDAIYVSISEHLGGALIHQHALEHGKQGYAGALEHLPAGQEGRQCYCGRTDCLETYCSLSALLSRHEKLRDFFTLLRESAHEHECHQRWLNYLNHLAQGLYPTYQILERDIILGGDLAPYLVPQDLLMLEEAVKRYSPFLIKEPFIHVAKVQINPALIGAALLFIRKQREESATLN</sequence>
<evidence type="ECO:0000313" key="2">
    <source>
        <dbReference type="EMBL" id="MBU3826678.1"/>
    </source>
</evidence>
<name>A0A9E2KP33_9GAMM</name>
<dbReference type="InterPro" id="IPR000600">
    <property type="entry name" value="ROK"/>
</dbReference>
<accession>A0A9E2KP33</accession>
<dbReference type="InterPro" id="IPR043129">
    <property type="entry name" value="ATPase_NBD"/>
</dbReference>
<dbReference type="AlphaFoldDB" id="A0A9E2KP33"/>
<organism evidence="2 3">
    <name type="scientific">Candidatus Anaerobiospirillum merdipullorum</name>
    <dbReference type="NCBI Taxonomy" id="2838450"/>
    <lineage>
        <taxon>Bacteria</taxon>
        <taxon>Pseudomonadati</taxon>
        <taxon>Pseudomonadota</taxon>
        <taxon>Gammaproteobacteria</taxon>
        <taxon>Aeromonadales</taxon>
        <taxon>Succinivibrionaceae</taxon>
        <taxon>Anaerobiospirillum</taxon>
    </lineage>
</organism>
<reference evidence="2" key="2">
    <citation type="submission" date="2021-04" db="EMBL/GenBank/DDBJ databases">
        <authorList>
            <person name="Gilroy R."/>
        </authorList>
    </citation>
    <scope>NUCLEOTIDE SEQUENCE</scope>
    <source>
        <strain evidence="2">687</strain>
    </source>
</reference>
<proteinExistence type="inferred from homology"/>
<dbReference type="InterPro" id="IPR036388">
    <property type="entry name" value="WH-like_DNA-bd_sf"/>
</dbReference>
<dbReference type="PANTHER" id="PTHR18964:SF149">
    <property type="entry name" value="BIFUNCTIONAL UDP-N-ACETYLGLUCOSAMINE 2-EPIMERASE_N-ACETYLMANNOSAMINE KINASE"/>
    <property type="match status" value="1"/>
</dbReference>
<dbReference type="Pfam" id="PF00480">
    <property type="entry name" value="ROK"/>
    <property type="match status" value="1"/>
</dbReference>
<dbReference type="Gene3D" id="1.10.10.10">
    <property type="entry name" value="Winged helix-like DNA-binding domain superfamily/Winged helix DNA-binding domain"/>
    <property type="match status" value="1"/>
</dbReference>
<evidence type="ECO:0000313" key="3">
    <source>
        <dbReference type="Proteomes" id="UP000824150"/>
    </source>
</evidence>
<dbReference type="Pfam" id="PF13412">
    <property type="entry name" value="HTH_24"/>
    <property type="match status" value="1"/>
</dbReference>
<evidence type="ECO:0000256" key="1">
    <source>
        <dbReference type="ARBA" id="ARBA00006479"/>
    </source>
</evidence>
<dbReference type="SUPFAM" id="SSF53067">
    <property type="entry name" value="Actin-like ATPase domain"/>
    <property type="match status" value="1"/>
</dbReference>
<protein>
    <submittedName>
        <fullName evidence="2">ROK family transcriptional regulator</fullName>
    </submittedName>
</protein>
<gene>
    <name evidence="2" type="ORF">IAA31_04215</name>
</gene>
<comment type="caution">
    <text evidence="2">The sequence shown here is derived from an EMBL/GenBank/DDBJ whole genome shotgun (WGS) entry which is preliminary data.</text>
</comment>
<reference evidence="2" key="1">
    <citation type="journal article" date="2021" name="PeerJ">
        <title>Extensive microbial diversity within the chicken gut microbiome revealed by metagenomics and culture.</title>
        <authorList>
            <person name="Gilroy R."/>
            <person name="Ravi A."/>
            <person name="Getino M."/>
            <person name="Pursley I."/>
            <person name="Horton D.L."/>
            <person name="Alikhan N.F."/>
            <person name="Baker D."/>
            <person name="Gharbi K."/>
            <person name="Hall N."/>
            <person name="Watson M."/>
            <person name="Adriaenssens E.M."/>
            <person name="Foster-Nyarko E."/>
            <person name="Jarju S."/>
            <person name="Secka A."/>
            <person name="Antonio M."/>
            <person name="Oren A."/>
            <person name="Chaudhuri R.R."/>
            <person name="La Ragione R."/>
            <person name="Hildebrand F."/>
            <person name="Pallen M.J."/>
        </authorList>
    </citation>
    <scope>NUCLEOTIDE SEQUENCE</scope>
    <source>
        <strain evidence="2">687</strain>
    </source>
</reference>
<comment type="similarity">
    <text evidence="1">Belongs to the ROK (NagC/XylR) family.</text>
</comment>
<dbReference type="SUPFAM" id="SSF46785">
    <property type="entry name" value="Winged helix' DNA-binding domain"/>
    <property type="match status" value="1"/>
</dbReference>
<dbReference type="InterPro" id="IPR036390">
    <property type="entry name" value="WH_DNA-bd_sf"/>
</dbReference>
<dbReference type="Proteomes" id="UP000824150">
    <property type="component" value="Unassembled WGS sequence"/>
</dbReference>